<dbReference type="FunFam" id="2.60.220.30:FF:000002">
    <property type="entry name" value="Ankyrin-3 isoform 2"/>
    <property type="match status" value="1"/>
</dbReference>
<evidence type="ECO:0000259" key="12">
    <source>
        <dbReference type="PROSITE" id="PS51145"/>
    </source>
</evidence>
<dbReference type="PROSITE" id="PS50088">
    <property type="entry name" value="ANK_REPEAT"/>
    <property type="match status" value="2"/>
</dbReference>
<dbReference type="InterPro" id="IPR000488">
    <property type="entry name" value="Death_dom"/>
</dbReference>
<name>A0A8C6VRL3_NAJNA</name>
<dbReference type="OrthoDB" id="20872at2759"/>
<dbReference type="CDD" id="cd08805">
    <property type="entry name" value="Death_ank1"/>
    <property type="match status" value="1"/>
</dbReference>
<dbReference type="Ensembl" id="ENSNNAT00000006859.1">
    <property type="protein sequence ID" value="ENSNNAP00000006544.1"/>
    <property type="gene ID" value="ENSNNAG00000004446.1"/>
</dbReference>
<keyword evidence="4" id="KW-0597">Phosphoprotein</keyword>
<dbReference type="SMART" id="SM00248">
    <property type="entry name" value="ANK"/>
    <property type="match status" value="2"/>
</dbReference>
<protein>
    <recommendedName>
        <fullName evidence="15">Ankyrin-1</fullName>
    </recommendedName>
</protein>
<proteinExistence type="predicted"/>
<evidence type="ECO:0000256" key="2">
    <source>
        <dbReference type="ARBA" id="ARBA00004370"/>
    </source>
</evidence>
<organism evidence="13 14">
    <name type="scientific">Naja naja</name>
    <name type="common">Indian cobra</name>
    <dbReference type="NCBI Taxonomy" id="35670"/>
    <lineage>
        <taxon>Eukaryota</taxon>
        <taxon>Metazoa</taxon>
        <taxon>Chordata</taxon>
        <taxon>Craniata</taxon>
        <taxon>Vertebrata</taxon>
        <taxon>Euteleostomi</taxon>
        <taxon>Lepidosauria</taxon>
        <taxon>Squamata</taxon>
        <taxon>Bifurcata</taxon>
        <taxon>Unidentata</taxon>
        <taxon>Episquamata</taxon>
        <taxon>Toxicofera</taxon>
        <taxon>Serpentes</taxon>
        <taxon>Colubroidea</taxon>
        <taxon>Elapidae</taxon>
        <taxon>Elapinae</taxon>
        <taxon>Naja</taxon>
    </lineage>
</organism>
<dbReference type="InterPro" id="IPR036770">
    <property type="entry name" value="Ankyrin_rpt-contain_sf"/>
</dbReference>
<evidence type="ECO:0000256" key="9">
    <source>
        <dbReference type="PROSITE-ProRule" id="PRU00023"/>
    </source>
</evidence>
<dbReference type="Proteomes" id="UP000694559">
    <property type="component" value="Unplaced"/>
</dbReference>
<dbReference type="InterPro" id="IPR000906">
    <property type="entry name" value="ZU5_dom"/>
</dbReference>
<dbReference type="PANTHER" id="PTHR24123:SF71">
    <property type="entry name" value="ANKYRIN 1, ERYTHROCYTIC A ISOFORM X1"/>
    <property type="match status" value="1"/>
</dbReference>
<evidence type="ECO:0000256" key="7">
    <source>
        <dbReference type="ARBA" id="ARBA00023136"/>
    </source>
</evidence>
<evidence type="ECO:0000256" key="3">
    <source>
        <dbReference type="ARBA" id="ARBA00022490"/>
    </source>
</evidence>
<feature type="repeat" description="ANK" evidence="9">
    <location>
        <begin position="51"/>
        <end position="83"/>
    </location>
</feature>
<feature type="domain" description="Death" evidence="11">
    <location>
        <begin position="734"/>
        <end position="818"/>
    </location>
</feature>
<keyword evidence="6 9" id="KW-0040">ANK repeat</keyword>
<dbReference type="PROSITE" id="PS51145">
    <property type="entry name" value="ZU5"/>
    <property type="match status" value="2"/>
</dbReference>
<dbReference type="SUPFAM" id="SSF48403">
    <property type="entry name" value="Ankyrin repeat"/>
    <property type="match status" value="1"/>
</dbReference>
<dbReference type="SMART" id="SM00005">
    <property type="entry name" value="DEATH"/>
    <property type="match status" value="1"/>
</dbReference>
<keyword evidence="5" id="KW-0677">Repeat</keyword>
<evidence type="ECO:0008006" key="15">
    <source>
        <dbReference type="Google" id="ProtNLM"/>
    </source>
</evidence>
<evidence type="ECO:0000256" key="1">
    <source>
        <dbReference type="ARBA" id="ARBA00004245"/>
    </source>
</evidence>
<dbReference type="Pfam" id="PF00791">
    <property type="entry name" value="ZU5"/>
    <property type="match status" value="1"/>
</dbReference>
<evidence type="ECO:0000313" key="13">
    <source>
        <dbReference type="Ensembl" id="ENSNNAP00000006544.1"/>
    </source>
</evidence>
<dbReference type="Gene3D" id="2.60.220.30">
    <property type="match status" value="2"/>
</dbReference>
<dbReference type="Gene3D" id="1.10.533.10">
    <property type="entry name" value="Death Domain, Fas"/>
    <property type="match status" value="1"/>
</dbReference>
<reference evidence="13" key="1">
    <citation type="submission" date="2025-08" db="UniProtKB">
        <authorList>
            <consortium name="Ensembl"/>
        </authorList>
    </citation>
    <scope>IDENTIFICATION</scope>
</reference>
<dbReference type="GeneTree" id="ENSGT00940000155760"/>
<dbReference type="PANTHER" id="PTHR24123">
    <property type="entry name" value="ANKYRIN REPEAT-CONTAINING"/>
    <property type="match status" value="1"/>
</dbReference>
<evidence type="ECO:0000259" key="11">
    <source>
        <dbReference type="PROSITE" id="PS50017"/>
    </source>
</evidence>
<feature type="repeat" description="ANK" evidence="9">
    <location>
        <begin position="18"/>
        <end position="50"/>
    </location>
</feature>
<dbReference type="Pfam" id="PF17809">
    <property type="entry name" value="UPA_2"/>
    <property type="match status" value="1"/>
</dbReference>
<dbReference type="Gene3D" id="1.25.40.20">
    <property type="entry name" value="Ankyrin repeat-containing domain"/>
    <property type="match status" value="1"/>
</dbReference>
<feature type="compositionally biased region" description="Polar residues" evidence="10">
    <location>
        <begin position="217"/>
        <end position="230"/>
    </location>
</feature>
<accession>A0A8C6VRL3</accession>
<sequence length="1018" mass="113325">MGPSNFSATFLPLSPRQNGYTPLHIAARQNQMEVACSLLQYGASANVESTQGMTPLHLAAQEGHADMVVLLLSKQANGDLGNKNGATPLAIAKRLGYISVTDVLKVVTDETSFLSLSDKHRMSFPETVDEILDVSEDEGTTHVTLLGDELPGTKMQKPELQYQEDEREIVEFVPKLDHTREESPAIPRIPCVTPETVLIQAEEPEQPSKEFDEESLIPSSPATETSDNISPVASPVHTGFLVSFMVDARGGSMRGSRHNGLRVIIPPRTCAAPTRITCRLVKPQKLPAPPPLAEEEGLASRIIALGPAGAQFLSPVIVEIPHFASHGRGDRELVVLRSENGSVWKEHRSHYAESYLDQVLNGMDEELESLEELEKKRICRIITTDFPLYFVVMSRVCQNCELIGPEGGCLQSSLVPMVQATFPETAVTKKVKLALQAQPVPDELVTKLLGNQATFSPIVTVEPRRRKFHRPIGLRIPLPPSWRESPRDSGEGDTTSLRLLCSVIGGTAPAQWEDITGTTKLLYADECANFTTNVSARFWLADCPRTAEAVHFATLLYKELAAVPYMAKFVVFAKMNDGREGRLRCYCMTDDKVDKTLEQHENFTEVARSRDIEVAEGMPLHMELSGNLLPIKKAAQQRSFLFQSFHENRLIIPVKVRDSSREASGSLSFLRKPMKYEELQHVLCHLNVTMPPCSKTTGTEERRRTLTPLALRERYSLLSDSTLGSLNSTEKDKTNMKLAVIAEHLGLSWAELARELQFGVDDINRIRVENPNSLLEQSMALLNLWTSRGGQSANMESLYAALRNIDRSEIINMLEGSGRQSHSLKCDKRYRHRDYSGSPSQINGQQRVQVGITESPTVSRVIEKGKDSSTPRPGEWVVEGSFTSSLSDLGKGVSLSPPLLRQGLSSYKLRNREREKLEHMRIDSSEERESSLFQRDWGLQPGRQQGLAKWLEDSSSSCFAQMQGNEILDIPGEQVTEEQFTDEQGNIITKKIIRKVVRRLDTEDGRAHEEGLTSTPIH</sequence>
<keyword evidence="7" id="KW-0472">Membrane</keyword>
<dbReference type="GO" id="GO:0005856">
    <property type="term" value="C:cytoskeleton"/>
    <property type="evidence" value="ECO:0007669"/>
    <property type="project" value="UniProtKB-SubCell"/>
</dbReference>
<reference evidence="13" key="2">
    <citation type="submission" date="2025-09" db="UniProtKB">
        <authorList>
            <consortium name="Ensembl"/>
        </authorList>
    </citation>
    <scope>IDENTIFICATION</scope>
</reference>
<dbReference type="GO" id="GO:0016020">
    <property type="term" value="C:membrane"/>
    <property type="evidence" value="ECO:0007669"/>
    <property type="project" value="UniProtKB-SubCell"/>
</dbReference>
<dbReference type="SMART" id="SM00218">
    <property type="entry name" value="ZU5"/>
    <property type="match status" value="1"/>
</dbReference>
<dbReference type="FunFam" id="1.10.533.10:FF:000010">
    <property type="entry name" value="Ankyrin 1"/>
    <property type="match status" value="1"/>
</dbReference>
<feature type="domain" description="ZU5" evidence="12">
    <location>
        <begin position="240"/>
        <end position="395"/>
    </location>
</feature>
<dbReference type="Gene3D" id="2.60.40.2660">
    <property type="match status" value="1"/>
</dbReference>
<dbReference type="InterPro" id="IPR011029">
    <property type="entry name" value="DEATH-like_dom_sf"/>
</dbReference>
<feature type="domain" description="ZU5" evidence="12">
    <location>
        <begin position="397"/>
        <end position="543"/>
    </location>
</feature>
<comment type="subcellular location">
    <subcellularLocation>
        <location evidence="1">Cytoplasm</location>
        <location evidence="1">Cytoskeleton</location>
    </subcellularLocation>
    <subcellularLocation>
        <location evidence="2">Membrane</location>
    </subcellularLocation>
</comment>
<evidence type="ECO:0000256" key="8">
    <source>
        <dbReference type="ARBA" id="ARBA00023212"/>
    </source>
</evidence>
<dbReference type="Pfam" id="PF00531">
    <property type="entry name" value="Death"/>
    <property type="match status" value="1"/>
</dbReference>
<evidence type="ECO:0000313" key="14">
    <source>
        <dbReference type="Proteomes" id="UP000694559"/>
    </source>
</evidence>
<dbReference type="FunFam" id="2.60.40.2660:FF:000002">
    <property type="entry name" value="Ankyrin-1 isoform B"/>
    <property type="match status" value="1"/>
</dbReference>
<evidence type="ECO:0000256" key="4">
    <source>
        <dbReference type="ARBA" id="ARBA00022553"/>
    </source>
</evidence>
<dbReference type="InterPro" id="IPR002110">
    <property type="entry name" value="Ankyrin_rpt"/>
</dbReference>
<dbReference type="FunFam" id="2.60.220.30:FF:000001">
    <property type="entry name" value="Ankyrin-3 isoform 2"/>
    <property type="match status" value="1"/>
</dbReference>
<evidence type="ECO:0000256" key="6">
    <source>
        <dbReference type="ARBA" id="ARBA00023043"/>
    </source>
</evidence>
<evidence type="ECO:0000256" key="10">
    <source>
        <dbReference type="SAM" id="MobiDB-lite"/>
    </source>
</evidence>
<keyword evidence="14" id="KW-1185">Reference proteome</keyword>
<dbReference type="Pfam" id="PF12796">
    <property type="entry name" value="Ank_2"/>
    <property type="match status" value="1"/>
</dbReference>
<dbReference type="PROSITE" id="PS50017">
    <property type="entry name" value="DEATH_DOMAIN"/>
    <property type="match status" value="1"/>
</dbReference>
<dbReference type="PROSITE" id="PS50297">
    <property type="entry name" value="ANK_REP_REGION"/>
    <property type="match status" value="2"/>
</dbReference>
<evidence type="ECO:0000256" key="5">
    <source>
        <dbReference type="ARBA" id="ARBA00022737"/>
    </source>
</evidence>
<dbReference type="GO" id="GO:0007165">
    <property type="term" value="P:signal transduction"/>
    <property type="evidence" value="ECO:0007669"/>
    <property type="project" value="InterPro"/>
</dbReference>
<keyword evidence="8" id="KW-0206">Cytoskeleton</keyword>
<feature type="region of interest" description="Disordered" evidence="10">
    <location>
        <begin position="203"/>
        <end position="230"/>
    </location>
</feature>
<keyword evidence="3" id="KW-0963">Cytoplasm</keyword>
<dbReference type="InterPro" id="IPR040745">
    <property type="entry name" value="Ankyrin_UPA"/>
</dbReference>
<dbReference type="AlphaFoldDB" id="A0A8C6VRL3"/>
<dbReference type="InterPro" id="IPR051165">
    <property type="entry name" value="Multifunctional_ANK_Repeat"/>
</dbReference>
<dbReference type="SUPFAM" id="SSF47986">
    <property type="entry name" value="DEATH domain"/>
    <property type="match status" value="1"/>
</dbReference>